<reference evidence="1 2" key="1">
    <citation type="journal article" date="2018" name="Genome Biol. Evol.">
        <title>Partnering With a Pest: Genomes of Hemlock Woolly Adelgid Symbionts Reveal Atypical Nutritional Provisioning Patterns in Dual-Obligate Bacteria.</title>
        <authorList>
            <person name="Weglarz K.M."/>
            <person name="Havill N.P."/>
            <person name="Burke G.R."/>
            <person name="von Dohlen C.D."/>
        </authorList>
    </citation>
    <scope>NUCLEOTIDE SEQUENCE [LARGE SCALE GENOMIC DNA]</scope>
    <source>
        <strain evidence="1 2">HWA_ENA</strain>
    </source>
</reference>
<dbReference type="Proteomes" id="UP000288953">
    <property type="component" value="Chromosome"/>
</dbReference>
<keyword evidence="2" id="KW-1185">Reference proteome</keyword>
<name>A0ABX5R8J6_9PSED</name>
<dbReference type="EMBL" id="CP026512">
    <property type="protein sequence ID" value="QAX81971.1"/>
    <property type="molecule type" value="Genomic_DNA"/>
</dbReference>
<organism evidence="1 2">
    <name type="scientific">Candidatus Pseudomonas adelgestsugas</name>
    <dbReference type="NCBI Taxonomy" id="1302376"/>
    <lineage>
        <taxon>Bacteria</taxon>
        <taxon>Pseudomonadati</taxon>
        <taxon>Pseudomonadota</taxon>
        <taxon>Gammaproteobacteria</taxon>
        <taxon>Pseudomonadales</taxon>
        <taxon>Pseudomonadaceae</taxon>
        <taxon>Pseudomonas</taxon>
    </lineage>
</organism>
<accession>A0ABX5R8J6</accession>
<gene>
    <name evidence="1" type="ORF">C3B55_00646</name>
</gene>
<proteinExistence type="predicted"/>
<evidence type="ECO:0000313" key="2">
    <source>
        <dbReference type="Proteomes" id="UP000288953"/>
    </source>
</evidence>
<protein>
    <submittedName>
        <fullName evidence="1">Uncharacterized protein</fullName>
    </submittedName>
</protein>
<evidence type="ECO:0000313" key="1">
    <source>
        <dbReference type="EMBL" id="QAX81971.1"/>
    </source>
</evidence>
<sequence length="38" mass="4443">MFPLIHFYEHIITITNTNKLDISIKQQDLIECIKGQAI</sequence>